<comment type="caution">
    <text evidence="1">The sequence shown here is derived from an EMBL/GenBank/DDBJ whole genome shotgun (WGS) entry which is preliminary data.</text>
</comment>
<dbReference type="AlphaFoldDB" id="A0AAN4D0P7"/>
<name>A0AAN4D0P7_CITFR</name>
<organism evidence="1 2">
    <name type="scientific">Citrobacter freundii</name>
    <dbReference type="NCBI Taxonomy" id="546"/>
    <lineage>
        <taxon>Bacteria</taxon>
        <taxon>Pseudomonadati</taxon>
        <taxon>Pseudomonadota</taxon>
        <taxon>Gammaproteobacteria</taxon>
        <taxon>Enterobacterales</taxon>
        <taxon>Enterobacteriaceae</taxon>
        <taxon>Citrobacter</taxon>
        <taxon>Citrobacter freundii complex</taxon>
    </lineage>
</organism>
<dbReference type="EMBL" id="ABOSXX010000016">
    <property type="protein sequence ID" value="ELV3680802.1"/>
    <property type="molecule type" value="Genomic_DNA"/>
</dbReference>
<protein>
    <submittedName>
        <fullName evidence="1">Uncharacterized protein</fullName>
    </submittedName>
</protein>
<reference evidence="1" key="1">
    <citation type="submission" date="2023-05" db="EMBL/GenBank/DDBJ databases">
        <authorList>
            <consortium name="Clinical and Environmental Microbiology Branch: Whole genome sequencing antimicrobial resistance pathogens in the healthcare setting"/>
        </authorList>
    </citation>
    <scope>NUCLEOTIDE SEQUENCE</scope>
    <source>
        <strain evidence="1">2023GN-00287</strain>
    </source>
</reference>
<sequence>MARKRKREMMMDISSLLLRDFSDLTRPELIARAKHLDILRVRVAYTHDNFSPRQLRAFALAALMLFMGYVLTDSILFSGVAGLITLIGVLRYSRLPMTWHTQLKDGISRFESLRSSPLRQMDEADAHYDWHYASYCLAAEIQLIRAALSQPARPFSA</sequence>
<proteinExistence type="predicted"/>
<gene>
    <name evidence="1" type="ORF">SGX49_003251</name>
</gene>
<evidence type="ECO:0000313" key="2">
    <source>
        <dbReference type="Proteomes" id="UP001279522"/>
    </source>
</evidence>
<accession>A0AAN4D0P7</accession>
<evidence type="ECO:0000313" key="1">
    <source>
        <dbReference type="EMBL" id="ELV3680802.1"/>
    </source>
</evidence>
<dbReference type="Proteomes" id="UP001279522">
    <property type="component" value="Unassembled WGS sequence"/>
</dbReference>